<evidence type="ECO:0000313" key="3">
    <source>
        <dbReference type="Proteomes" id="UP001430953"/>
    </source>
</evidence>
<protein>
    <submittedName>
        <fullName evidence="2">Uncharacterized protein</fullName>
    </submittedName>
</protein>
<evidence type="ECO:0000313" key="2">
    <source>
        <dbReference type="EMBL" id="KAL0126000.1"/>
    </source>
</evidence>
<dbReference type="Proteomes" id="UP001430953">
    <property type="component" value="Unassembled WGS sequence"/>
</dbReference>
<feature type="compositionally biased region" description="Basic residues" evidence="1">
    <location>
        <begin position="17"/>
        <end position="34"/>
    </location>
</feature>
<organism evidence="2 3">
    <name type="scientific">Cardiocondyla obscurior</name>
    <dbReference type="NCBI Taxonomy" id="286306"/>
    <lineage>
        <taxon>Eukaryota</taxon>
        <taxon>Metazoa</taxon>
        <taxon>Ecdysozoa</taxon>
        <taxon>Arthropoda</taxon>
        <taxon>Hexapoda</taxon>
        <taxon>Insecta</taxon>
        <taxon>Pterygota</taxon>
        <taxon>Neoptera</taxon>
        <taxon>Endopterygota</taxon>
        <taxon>Hymenoptera</taxon>
        <taxon>Apocrita</taxon>
        <taxon>Aculeata</taxon>
        <taxon>Formicoidea</taxon>
        <taxon>Formicidae</taxon>
        <taxon>Myrmicinae</taxon>
        <taxon>Cardiocondyla</taxon>
    </lineage>
</organism>
<dbReference type="EMBL" id="JADYXP020000004">
    <property type="protein sequence ID" value="KAL0126000.1"/>
    <property type="molecule type" value="Genomic_DNA"/>
</dbReference>
<name>A0AAW2GHF5_9HYME</name>
<evidence type="ECO:0000256" key="1">
    <source>
        <dbReference type="SAM" id="MobiDB-lite"/>
    </source>
</evidence>
<keyword evidence="3" id="KW-1185">Reference proteome</keyword>
<gene>
    <name evidence="2" type="ORF">PUN28_004817</name>
</gene>
<reference evidence="2 3" key="1">
    <citation type="submission" date="2023-03" db="EMBL/GenBank/DDBJ databases">
        <title>High recombination rates correlate with genetic variation in Cardiocondyla obscurior ants.</title>
        <authorList>
            <person name="Errbii M."/>
        </authorList>
    </citation>
    <scope>NUCLEOTIDE SEQUENCE [LARGE SCALE GENOMIC DNA]</scope>
    <source>
        <strain evidence="2">Alpha-2009</strain>
        <tissue evidence="2">Whole body</tissue>
    </source>
</reference>
<accession>A0AAW2GHF5</accession>
<sequence length="98" mass="11472">MKLYIDRRRHCAIAMRRHRSSRGRRVEKGRRQRRSREIARTKFAASDEIPFRAVIRVTRTKRAHGRSVACATPRVPRTREVGHIIPRTTKHIHTQAGA</sequence>
<comment type="caution">
    <text evidence="2">The sequence shown here is derived from an EMBL/GenBank/DDBJ whole genome shotgun (WGS) entry which is preliminary data.</text>
</comment>
<proteinExistence type="predicted"/>
<feature type="region of interest" description="Disordered" evidence="1">
    <location>
        <begin position="17"/>
        <end position="37"/>
    </location>
</feature>
<dbReference type="AlphaFoldDB" id="A0AAW2GHF5"/>